<dbReference type="EMBL" id="AP022581">
    <property type="protein sequence ID" value="BBX95784.1"/>
    <property type="molecule type" value="Genomic_DNA"/>
</dbReference>
<feature type="compositionally biased region" description="Gly residues" evidence="1">
    <location>
        <begin position="71"/>
        <end position="91"/>
    </location>
</feature>
<dbReference type="AlphaFoldDB" id="A0A7I7NGX1"/>
<feature type="region of interest" description="Disordered" evidence="1">
    <location>
        <begin position="57"/>
        <end position="91"/>
    </location>
</feature>
<evidence type="ECO:0000256" key="1">
    <source>
        <dbReference type="SAM" id="MobiDB-lite"/>
    </source>
</evidence>
<protein>
    <submittedName>
        <fullName evidence="2">Uncharacterized protein</fullName>
    </submittedName>
</protein>
<gene>
    <name evidence="2" type="ORF">MLAC_10780</name>
</gene>
<accession>A0A7I7NGX1</accession>
<evidence type="ECO:0000313" key="3">
    <source>
        <dbReference type="Proteomes" id="UP000466396"/>
    </source>
</evidence>
<organism evidence="2 3">
    <name type="scientific">Mycobacterium lacus</name>
    <dbReference type="NCBI Taxonomy" id="169765"/>
    <lineage>
        <taxon>Bacteria</taxon>
        <taxon>Bacillati</taxon>
        <taxon>Actinomycetota</taxon>
        <taxon>Actinomycetes</taxon>
        <taxon>Mycobacteriales</taxon>
        <taxon>Mycobacteriaceae</taxon>
        <taxon>Mycobacterium</taxon>
    </lineage>
</organism>
<dbReference type="KEGG" id="mlj:MLAC_10780"/>
<reference evidence="2 3" key="1">
    <citation type="journal article" date="2019" name="Emerg. Microbes Infect.">
        <title>Comprehensive subspecies identification of 175 nontuberculous mycobacteria species based on 7547 genomic profiles.</title>
        <authorList>
            <person name="Matsumoto Y."/>
            <person name="Kinjo T."/>
            <person name="Motooka D."/>
            <person name="Nabeya D."/>
            <person name="Jung N."/>
            <person name="Uechi K."/>
            <person name="Horii T."/>
            <person name="Iida T."/>
            <person name="Fujita J."/>
            <person name="Nakamura S."/>
        </authorList>
    </citation>
    <scope>NUCLEOTIDE SEQUENCE [LARGE SCALE GENOMIC DNA]</scope>
    <source>
        <strain evidence="2 3">JCM 15657</strain>
    </source>
</reference>
<sequence>MVGGAGAAEGEGDVVAVVGVGVVELGPGIAGNGGTAVCSLTEPFAITSAITNATASSTAAAATTHSQRGDLGPGGGGGASPAGGAPPGGGWSWDQYWGGNFFVGFVSCGFGAHSGLE</sequence>
<keyword evidence="3" id="KW-1185">Reference proteome</keyword>
<name>A0A7I7NGX1_9MYCO</name>
<proteinExistence type="predicted"/>
<dbReference type="Proteomes" id="UP000466396">
    <property type="component" value="Chromosome"/>
</dbReference>
<evidence type="ECO:0000313" key="2">
    <source>
        <dbReference type="EMBL" id="BBX95784.1"/>
    </source>
</evidence>